<keyword evidence="3 4" id="KW-0479">Metal-binding</keyword>
<evidence type="ECO:0000256" key="2">
    <source>
        <dbReference type="ARBA" id="ARBA00010617"/>
    </source>
</evidence>
<evidence type="ECO:0000313" key="8">
    <source>
        <dbReference type="Proteomes" id="UP001282288"/>
    </source>
</evidence>
<dbReference type="GO" id="GO:0020037">
    <property type="term" value="F:heme binding"/>
    <property type="evidence" value="ECO:0007669"/>
    <property type="project" value="InterPro"/>
</dbReference>
<dbReference type="Pfam" id="PF00067">
    <property type="entry name" value="p450"/>
    <property type="match status" value="2"/>
</dbReference>
<keyword evidence="4" id="KW-0503">Monooxygenase</keyword>
<keyword evidence="3 4" id="KW-0408">Iron</keyword>
<comment type="similarity">
    <text evidence="2 4">Belongs to the cytochrome P450 family.</text>
</comment>
<sequence>MSDSTLIDLLRSAQRAGPVTGLELDGQQVVLVTGAEQVRALLVDGSARFTKRSHRARALLGDGLISASGEPWKRQRRRLQGYFTGVGLRACAPHIRAAARRTAARWADLAARDDATTDVGEDMRFFALDAIWRVLTGRELDEATSRRLATIDDVVAALPTMGTDPDTDAQLAQQLAGIEEVAREVIAAARETPGAARGILHDLLDPALADASGPYPEDLVRDELVTLVVAGYETTATALTWLHLLLDAHPQWRAWALAGGAPGTPQRHRALQALISETLRLYPPVWLLPRHAETGGPLGAYAVEPGTRVLACPYLTQRDADRVPDPDAFDPTRFTGGERPAHDTHLPFGLGPRVCLGRQFALLEMETLLAALLPHHVPDFGVPVSGAVFAATLRPRGPLTAVIRSADTDRIFTRTDG</sequence>
<dbReference type="PROSITE" id="PS00086">
    <property type="entry name" value="CYTOCHROME_P450"/>
    <property type="match status" value="1"/>
</dbReference>
<accession>A0AAP6EHU7</accession>
<evidence type="ECO:0000256" key="1">
    <source>
        <dbReference type="ARBA" id="ARBA00001971"/>
    </source>
</evidence>
<dbReference type="PANTHER" id="PTHR24305:SF166">
    <property type="entry name" value="CYTOCHROME P450 12A4, MITOCHONDRIAL-RELATED"/>
    <property type="match status" value="1"/>
</dbReference>
<evidence type="ECO:0000313" key="7">
    <source>
        <dbReference type="Proteomes" id="UP001272987"/>
    </source>
</evidence>
<dbReference type="RefSeq" id="WP_010355793.1">
    <property type="nucleotide sequence ID" value="NZ_BCML01000016.1"/>
</dbReference>
<keyword evidence="4" id="KW-0560">Oxidoreductase</keyword>
<evidence type="ECO:0000256" key="3">
    <source>
        <dbReference type="PIRSR" id="PIRSR602401-1"/>
    </source>
</evidence>
<dbReference type="AlphaFoldDB" id="A0AAP6EHU7"/>
<dbReference type="InterPro" id="IPR001128">
    <property type="entry name" value="Cyt_P450"/>
</dbReference>
<organism evidence="5 8">
    <name type="scientific">Streptomyces acidiscabies</name>
    <dbReference type="NCBI Taxonomy" id="42234"/>
    <lineage>
        <taxon>Bacteria</taxon>
        <taxon>Bacillati</taxon>
        <taxon>Actinomycetota</taxon>
        <taxon>Actinomycetes</taxon>
        <taxon>Kitasatosporales</taxon>
        <taxon>Streptomycetaceae</taxon>
        <taxon>Streptomyces</taxon>
    </lineage>
</organism>
<dbReference type="SUPFAM" id="SSF48264">
    <property type="entry name" value="Cytochrome P450"/>
    <property type="match status" value="1"/>
</dbReference>
<dbReference type="PRINTS" id="PR00385">
    <property type="entry name" value="P450"/>
</dbReference>
<dbReference type="EMBL" id="JARAWP010000034">
    <property type="protein sequence ID" value="MDX3024321.1"/>
    <property type="molecule type" value="Genomic_DNA"/>
</dbReference>
<protein>
    <submittedName>
        <fullName evidence="5">Cytochrome P450</fullName>
    </submittedName>
</protein>
<dbReference type="InterPro" id="IPR017972">
    <property type="entry name" value="Cyt_P450_CS"/>
</dbReference>
<reference evidence="5 7" key="1">
    <citation type="journal article" date="2023" name="Microb. Genom.">
        <title>Mesoterricola silvestris gen. nov., sp. nov., Mesoterricola sediminis sp. nov., Geothrix oryzae sp. nov., Geothrix edaphica sp. nov., Geothrix rubra sp. nov., and Geothrix limicola sp. nov., six novel members of Acidobacteriota isolated from soils.</title>
        <authorList>
            <person name="Weisberg A.J."/>
            <person name="Pearce E."/>
            <person name="Kramer C.G."/>
            <person name="Chang J.H."/>
            <person name="Clarke C.R."/>
        </authorList>
    </citation>
    <scope>NUCLEOTIDE SEQUENCE</scope>
    <source>
        <strain evidence="6 7">NB05-1H</strain>
        <strain evidence="5">NRRL_B-16521</strain>
    </source>
</reference>
<dbReference type="PANTHER" id="PTHR24305">
    <property type="entry name" value="CYTOCHROME P450"/>
    <property type="match status" value="1"/>
</dbReference>
<dbReference type="InterPro" id="IPR050121">
    <property type="entry name" value="Cytochrome_P450_monoxygenase"/>
</dbReference>
<keyword evidence="7" id="KW-1185">Reference proteome</keyword>
<dbReference type="Proteomes" id="UP001272987">
    <property type="component" value="Unassembled WGS sequence"/>
</dbReference>
<dbReference type="Gene3D" id="1.10.630.10">
    <property type="entry name" value="Cytochrome P450"/>
    <property type="match status" value="1"/>
</dbReference>
<dbReference type="InterPro" id="IPR002401">
    <property type="entry name" value="Cyt_P450_E_grp-I"/>
</dbReference>
<evidence type="ECO:0000313" key="5">
    <source>
        <dbReference type="EMBL" id="MDX2963228.1"/>
    </source>
</evidence>
<evidence type="ECO:0000256" key="4">
    <source>
        <dbReference type="RuleBase" id="RU000461"/>
    </source>
</evidence>
<dbReference type="GO" id="GO:0005506">
    <property type="term" value="F:iron ion binding"/>
    <property type="evidence" value="ECO:0007669"/>
    <property type="project" value="InterPro"/>
</dbReference>
<dbReference type="Proteomes" id="UP001282288">
    <property type="component" value="Unassembled WGS sequence"/>
</dbReference>
<dbReference type="PRINTS" id="PR00463">
    <property type="entry name" value="EP450I"/>
</dbReference>
<dbReference type="InterPro" id="IPR036396">
    <property type="entry name" value="Cyt_P450_sf"/>
</dbReference>
<dbReference type="GeneID" id="69808894"/>
<dbReference type="GO" id="GO:0016705">
    <property type="term" value="F:oxidoreductase activity, acting on paired donors, with incorporation or reduction of molecular oxygen"/>
    <property type="evidence" value="ECO:0007669"/>
    <property type="project" value="InterPro"/>
</dbReference>
<proteinExistence type="inferred from homology"/>
<comment type="cofactor">
    <cofactor evidence="1 3">
        <name>heme</name>
        <dbReference type="ChEBI" id="CHEBI:30413"/>
    </cofactor>
</comment>
<comment type="caution">
    <text evidence="5">The sequence shown here is derived from an EMBL/GenBank/DDBJ whole genome shotgun (WGS) entry which is preliminary data.</text>
</comment>
<evidence type="ECO:0000313" key="6">
    <source>
        <dbReference type="EMBL" id="MDX3024321.1"/>
    </source>
</evidence>
<name>A0AAP6EHU7_9ACTN</name>
<dbReference type="EMBL" id="JARAWC010000020">
    <property type="protein sequence ID" value="MDX2963228.1"/>
    <property type="molecule type" value="Genomic_DNA"/>
</dbReference>
<feature type="binding site" description="axial binding residue" evidence="3">
    <location>
        <position position="355"/>
    </location>
    <ligand>
        <name>heme</name>
        <dbReference type="ChEBI" id="CHEBI:30413"/>
    </ligand>
    <ligandPart>
        <name>Fe</name>
        <dbReference type="ChEBI" id="CHEBI:18248"/>
    </ligandPart>
</feature>
<keyword evidence="3 4" id="KW-0349">Heme</keyword>
<dbReference type="GO" id="GO:0004497">
    <property type="term" value="F:monooxygenase activity"/>
    <property type="evidence" value="ECO:0007669"/>
    <property type="project" value="UniProtKB-KW"/>
</dbReference>
<gene>
    <name evidence="5" type="ORF">PV399_26430</name>
    <name evidence="6" type="ORF">PV666_41575</name>
</gene>